<dbReference type="Proteomes" id="UP000460257">
    <property type="component" value="Unassembled WGS sequence"/>
</dbReference>
<sequence>MAEIFEPIEKNDIIHAPIAVFDSGVGGVSVLRELVRVMPKEKFYFYGDSGNAPYGTKSRYEVLQLTRGHVEDFIDMGVKGICIACNTATSAAVRQLRLDYPEVPVVGIEPALKPAVSFMHHPKVLVMATPMTIRENKFQNLLNKYGEEAEVFPLACPGLMEYVEAGKAGTEEVQKFLNDLLKDYAPGGKYGPMDAVVTGCTHYPFVKDQIETALGGGTRVFDGANGTAREMRRRLFAAGSLIPEERSTEALSDEQILSRVHFENSAPDREAKIELCRKLLLEK</sequence>
<name>A0A6N7J035_9FIRM</name>
<keyword evidence="3 7" id="KW-0133">Cell shape</keyword>
<accession>A0A6N7J035</accession>
<keyword evidence="5 7" id="KW-0413">Isomerase</keyword>
<feature type="binding site" evidence="7">
    <location>
        <begin position="201"/>
        <end position="202"/>
    </location>
    <ligand>
        <name>substrate</name>
    </ligand>
</feature>
<dbReference type="UniPathway" id="UPA00219"/>
<feature type="binding site" evidence="7">
    <location>
        <begin position="86"/>
        <end position="87"/>
    </location>
    <ligand>
        <name>substrate</name>
    </ligand>
</feature>
<evidence type="ECO:0000256" key="3">
    <source>
        <dbReference type="ARBA" id="ARBA00022960"/>
    </source>
</evidence>
<gene>
    <name evidence="7 8" type="primary">murI</name>
    <name evidence="8" type="ORF">FRC54_08160</name>
</gene>
<evidence type="ECO:0000256" key="5">
    <source>
        <dbReference type="ARBA" id="ARBA00023235"/>
    </source>
</evidence>
<comment type="caution">
    <text evidence="8">The sequence shown here is derived from an EMBL/GenBank/DDBJ whole genome shotgun (WGS) entry which is preliminary data.</text>
</comment>
<feature type="active site" description="Proton donor/acceptor" evidence="7">
    <location>
        <position position="200"/>
    </location>
</feature>
<comment type="function">
    <text evidence="7">Provides the (R)-glutamate required for cell wall biosynthesis.</text>
</comment>
<dbReference type="PANTHER" id="PTHR21198:SF3">
    <property type="entry name" value="GLUTAMATE RACEMASE"/>
    <property type="match status" value="1"/>
</dbReference>
<dbReference type="PROSITE" id="PS00924">
    <property type="entry name" value="ASP_GLU_RACEMASE_2"/>
    <property type="match status" value="1"/>
</dbReference>
<dbReference type="EMBL" id="VOGC01000007">
    <property type="protein sequence ID" value="MQN01872.1"/>
    <property type="molecule type" value="Genomic_DNA"/>
</dbReference>
<dbReference type="SUPFAM" id="SSF53681">
    <property type="entry name" value="Aspartate/glutamate racemase"/>
    <property type="match status" value="2"/>
</dbReference>
<dbReference type="InterPro" id="IPR033134">
    <property type="entry name" value="Asp/Glu_racemase_AS_2"/>
</dbReference>
<dbReference type="Gene3D" id="3.40.50.1860">
    <property type="match status" value="2"/>
</dbReference>
<keyword evidence="6 7" id="KW-0961">Cell wall biogenesis/degradation</keyword>
<dbReference type="GO" id="GO:0071555">
    <property type="term" value="P:cell wall organization"/>
    <property type="evidence" value="ECO:0007669"/>
    <property type="project" value="UniProtKB-KW"/>
</dbReference>
<dbReference type="NCBIfam" id="TIGR00067">
    <property type="entry name" value="glut_race"/>
    <property type="match status" value="1"/>
</dbReference>
<dbReference type="HAMAP" id="MF_00258">
    <property type="entry name" value="Glu_racemase"/>
    <property type="match status" value="1"/>
</dbReference>
<dbReference type="PANTHER" id="PTHR21198">
    <property type="entry name" value="GLUTAMATE RACEMASE"/>
    <property type="match status" value="1"/>
</dbReference>
<evidence type="ECO:0000256" key="1">
    <source>
        <dbReference type="ARBA" id="ARBA00001602"/>
    </source>
</evidence>
<dbReference type="AlphaFoldDB" id="A0A6N7J035"/>
<keyword evidence="4 7" id="KW-0573">Peptidoglycan synthesis</keyword>
<evidence type="ECO:0000256" key="4">
    <source>
        <dbReference type="ARBA" id="ARBA00022984"/>
    </source>
</evidence>
<feature type="active site" description="Proton donor/acceptor" evidence="7">
    <location>
        <position position="85"/>
    </location>
</feature>
<reference evidence="8" key="1">
    <citation type="journal article" date="2020" name="Appl. Environ. Microbiol.">
        <title>Medium-Chain Fatty Acid Synthesis by 'Candidatus Weimeria bifida' gen. nov., sp. nov., and 'Candidatus Pseudoramibacter fermentans' sp. nov.</title>
        <authorList>
            <person name="Scarborough M.J."/>
            <person name="Myers K.S."/>
            <person name="Donohue T.J."/>
            <person name="Noguera D.R."/>
        </authorList>
    </citation>
    <scope>NUCLEOTIDE SEQUENCE</scope>
    <source>
        <strain evidence="8">LCO1.1</strain>
    </source>
</reference>
<protein>
    <recommendedName>
        <fullName evidence="2 7">Glutamate racemase</fullName>
        <ecNumber evidence="2 7">5.1.1.3</ecNumber>
    </recommendedName>
</protein>
<proteinExistence type="inferred from homology"/>
<dbReference type="EC" id="5.1.1.3" evidence="2 7"/>
<comment type="catalytic activity">
    <reaction evidence="1 7">
        <text>L-glutamate = D-glutamate</text>
        <dbReference type="Rhea" id="RHEA:12813"/>
        <dbReference type="ChEBI" id="CHEBI:29985"/>
        <dbReference type="ChEBI" id="CHEBI:29986"/>
        <dbReference type="EC" id="5.1.1.3"/>
    </reaction>
</comment>
<dbReference type="GO" id="GO:0008360">
    <property type="term" value="P:regulation of cell shape"/>
    <property type="evidence" value="ECO:0007669"/>
    <property type="project" value="UniProtKB-KW"/>
</dbReference>
<dbReference type="InterPro" id="IPR004391">
    <property type="entry name" value="Glu_race"/>
</dbReference>
<comment type="pathway">
    <text evidence="7">Cell wall biogenesis; peptidoglycan biosynthesis.</text>
</comment>
<keyword evidence="9" id="KW-1185">Reference proteome</keyword>
<evidence type="ECO:0000313" key="8">
    <source>
        <dbReference type="EMBL" id="MQN01872.1"/>
    </source>
</evidence>
<evidence type="ECO:0000256" key="7">
    <source>
        <dbReference type="HAMAP-Rule" id="MF_00258"/>
    </source>
</evidence>
<feature type="binding site" evidence="7">
    <location>
        <begin position="54"/>
        <end position="55"/>
    </location>
    <ligand>
        <name>substrate</name>
    </ligand>
</feature>
<evidence type="ECO:0000313" key="9">
    <source>
        <dbReference type="Proteomes" id="UP000460257"/>
    </source>
</evidence>
<dbReference type="Pfam" id="PF01177">
    <property type="entry name" value="Asp_Glu_race"/>
    <property type="match status" value="1"/>
</dbReference>
<dbReference type="InterPro" id="IPR015942">
    <property type="entry name" value="Asp/Glu/hydantoin_racemase"/>
</dbReference>
<evidence type="ECO:0000256" key="6">
    <source>
        <dbReference type="ARBA" id="ARBA00023316"/>
    </source>
</evidence>
<comment type="similarity">
    <text evidence="7">Belongs to the aspartate/glutamate racemases family.</text>
</comment>
<dbReference type="GO" id="GO:0008881">
    <property type="term" value="F:glutamate racemase activity"/>
    <property type="evidence" value="ECO:0007669"/>
    <property type="project" value="UniProtKB-UniRule"/>
</dbReference>
<organism evidence="8 9">
    <name type="scientific">Candidatus Weimeria bifida</name>
    <dbReference type="NCBI Taxonomy" id="2599074"/>
    <lineage>
        <taxon>Bacteria</taxon>
        <taxon>Bacillati</taxon>
        <taxon>Bacillota</taxon>
        <taxon>Clostridia</taxon>
        <taxon>Lachnospirales</taxon>
        <taxon>Lachnospiraceae</taxon>
        <taxon>Candidatus Weimeria</taxon>
    </lineage>
</organism>
<dbReference type="InterPro" id="IPR001920">
    <property type="entry name" value="Asp/Glu_race"/>
</dbReference>
<dbReference type="GO" id="GO:0009252">
    <property type="term" value="P:peptidoglycan biosynthetic process"/>
    <property type="evidence" value="ECO:0007669"/>
    <property type="project" value="UniProtKB-UniRule"/>
</dbReference>
<feature type="binding site" evidence="7">
    <location>
        <begin position="22"/>
        <end position="23"/>
    </location>
    <ligand>
        <name>substrate</name>
    </ligand>
</feature>
<evidence type="ECO:0000256" key="2">
    <source>
        <dbReference type="ARBA" id="ARBA00013090"/>
    </source>
</evidence>